<keyword evidence="5 7" id="KW-0472">Membrane</keyword>
<evidence type="ECO:0000313" key="10">
    <source>
        <dbReference type="EMBL" id="OQR84255.1"/>
    </source>
</evidence>
<evidence type="ECO:0000256" key="1">
    <source>
        <dbReference type="ARBA" id="ARBA00004651"/>
    </source>
</evidence>
<evidence type="ECO:0000256" key="5">
    <source>
        <dbReference type="ARBA" id="ARBA00023136"/>
    </source>
</evidence>
<organism evidence="10 11">
    <name type="scientific">Achlya hypogyna</name>
    <name type="common">Oomycete</name>
    <name type="synonym">Protoachlya hypogyna</name>
    <dbReference type="NCBI Taxonomy" id="1202772"/>
    <lineage>
        <taxon>Eukaryota</taxon>
        <taxon>Sar</taxon>
        <taxon>Stramenopiles</taxon>
        <taxon>Oomycota</taxon>
        <taxon>Saprolegniomycetes</taxon>
        <taxon>Saprolegniales</taxon>
        <taxon>Achlyaceae</taxon>
        <taxon>Achlya</taxon>
    </lineage>
</organism>
<comment type="caution">
    <text evidence="10">The sequence shown here is derived from an EMBL/GenBank/DDBJ whole genome shotgun (WGS) entry which is preliminary data.</text>
</comment>
<dbReference type="Pfam" id="PF04547">
    <property type="entry name" value="Anoctamin"/>
    <property type="match status" value="2"/>
</dbReference>
<feature type="transmembrane region" description="Helical" evidence="7">
    <location>
        <begin position="1198"/>
        <end position="1223"/>
    </location>
</feature>
<feature type="transmembrane region" description="Helical" evidence="7">
    <location>
        <begin position="1069"/>
        <end position="1092"/>
    </location>
</feature>
<feature type="domain" description="Anoctamin transmembrane" evidence="8">
    <location>
        <begin position="948"/>
        <end position="1278"/>
    </location>
</feature>
<dbReference type="GO" id="GO:0046983">
    <property type="term" value="F:protein dimerization activity"/>
    <property type="evidence" value="ECO:0007669"/>
    <property type="project" value="InterPro"/>
</dbReference>
<protein>
    <submittedName>
        <fullName evidence="10">Uncharacterized protein</fullName>
    </submittedName>
</protein>
<feature type="transmembrane region" description="Helical" evidence="7">
    <location>
        <begin position="992"/>
        <end position="1010"/>
    </location>
</feature>
<keyword evidence="11" id="KW-1185">Reference proteome</keyword>
<dbReference type="OrthoDB" id="18915at2759"/>
<feature type="transmembrane region" description="Helical" evidence="7">
    <location>
        <begin position="609"/>
        <end position="633"/>
    </location>
</feature>
<gene>
    <name evidence="10" type="ORF">ACHHYP_13660</name>
</gene>
<keyword evidence="2" id="KW-1003">Cell membrane</keyword>
<reference evidence="10 11" key="1">
    <citation type="journal article" date="2014" name="Genome Biol. Evol.">
        <title>The secreted proteins of Achlya hypogyna and Thraustotheca clavata identify the ancestral oomycete secretome and reveal gene acquisitions by horizontal gene transfer.</title>
        <authorList>
            <person name="Misner I."/>
            <person name="Blouin N."/>
            <person name="Leonard G."/>
            <person name="Richards T.A."/>
            <person name="Lane C.E."/>
        </authorList>
    </citation>
    <scope>NUCLEOTIDE SEQUENCE [LARGE SCALE GENOMIC DNA]</scope>
    <source>
        <strain evidence="10 11">ATCC 48635</strain>
    </source>
</reference>
<feature type="transmembrane region" description="Helical" evidence="7">
    <location>
        <begin position="275"/>
        <end position="293"/>
    </location>
</feature>
<dbReference type="GO" id="GO:0005886">
    <property type="term" value="C:plasma membrane"/>
    <property type="evidence" value="ECO:0007669"/>
    <property type="project" value="UniProtKB-SubCell"/>
</dbReference>
<evidence type="ECO:0000256" key="7">
    <source>
        <dbReference type="SAM" id="Phobius"/>
    </source>
</evidence>
<feature type="transmembrane region" description="Helical" evidence="7">
    <location>
        <begin position="956"/>
        <end position="986"/>
    </location>
</feature>
<evidence type="ECO:0000256" key="6">
    <source>
        <dbReference type="ARBA" id="ARBA00023180"/>
    </source>
</evidence>
<proteinExistence type="predicted"/>
<accession>A0A1V9YEU2</accession>
<dbReference type="InterPro" id="IPR032394">
    <property type="entry name" value="Anoct_dimer"/>
</dbReference>
<sequence length="1293" mass="147489">MQKAMAMAAADVKLQVHNGPIDPFEQKHGYNYDYVFVFKVHDETVKLTEAQTTYSMRTILQRLAGAGLETKCSTRRRIRASLERLCKEADRIDLKLEFDPTELQITAEKGYPDRGIAPIRISAEHAHTKRSPFQNIFGKYDMDARLQPLYKKFGHKKIPFRGVDRIKLINSIIHAHLYDGGCALNTKMLEMKECLVTSFALHDFEERDKLNAKWIQWSSAPWSQPYNDIKDYYGEKAGLYFVWLGHYTTWLIAPSIVGAIMLADIVIEANVDARLLGLFGVFMALWGTFYLEFWKRRNAVVRLEWGMDGFEDEEEDRAEFQGEEITSPIDGSKMRYFSPELRTKRVLSSLLFIFVLILLVIGAVAAIFVFRFFAQKDNMLYPYTTITYGNKTIPLGSPIASTLNAIQIQVMNAIYMTIAVKLNNYENHRTDTQYEDNLIAKTFLFQFVNSYASLFYIAFIKVYVYVRAPGVESGCSPDGEGGCIFDLMMALGIIFGLRLTSGNFFEAILPYIKRRLRAKFSKPAVSTDGEQRSLSSVEEQMALGVYDDMGIFGDYNEMIIQYGYITLFVISFPLAPFLALLNNYFEIRIDAFKLAKESRRPDPKGAEDIGTWMTILEIMSTIAVITNVAAAVFTSHTTFSHVSNDMKLVAFVAIEHAVLLVKYVLAILVEDVPEDVQLQLDRQKFLVDKIVHLIQDDDDDDLVKGNKIKVDLTVYDDDEKTILASEAKIAVQADAFERKHGYSYDYVFVFKVHDQDATLTEAQTTFSMRAVLQRLAAAGLETKLFYSAKRNFVFCKIRASIERLCKEADRIDMKLEFEPTALKDMAEQGNKDHGIAPISISEESTVTRRGPYENIFGKYDMDDRLQGVYRKYGPKKIPFRGVDRIKLIVSIIEAATSDGGCGLHPQQLLHNECLATAFALHDFEERDELNAKWIVWTSAPSKQPFSQIKDYYGEKIGLYFVWLGHYTSWLFWPSIVGAMMLADIFIERTVDARFLAGFGVFMALWGTFYLESWKRRNAVVRLEWGMDGFEQEEKDRAEFYGDEIPSPIDGKPIKYFSASTRTARVLRSLLFIFALVLLVIGVVAAIFVFRVVSSKGHPLYNYTTVYYDGQEIPLASPLASTLNAIQIQIMNGLYMNIAVKLNNYENHQTHTQYEDNLIAKAFLFQFVNSYASLFYIAFIKIYVDNCSSDDTGGCIYDLMVALGIIFGLRLTSGNFFEAILPYFKRRWSRWCTKPTLDDNGVSRNLSVVEEQMALGVYDDMGIFGDYNEMIIQFGYTTLSHAKVMRPLDTSRSL</sequence>
<dbReference type="Pfam" id="PF16178">
    <property type="entry name" value="Anoct_dimer"/>
    <property type="match status" value="1"/>
</dbReference>
<feature type="transmembrane region" description="Helical" evidence="7">
    <location>
        <begin position="443"/>
        <end position="466"/>
    </location>
</feature>
<feature type="transmembrane region" description="Helical" evidence="7">
    <location>
        <begin position="240"/>
        <end position="263"/>
    </location>
</feature>
<dbReference type="EMBL" id="JNBR01001918">
    <property type="protein sequence ID" value="OQR84255.1"/>
    <property type="molecule type" value="Genomic_DNA"/>
</dbReference>
<feature type="domain" description="Anoctamin dimerisation" evidence="9">
    <location>
        <begin position="745"/>
        <end position="928"/>
    </location>
</feature>
<evidence type="ECO:0000259" key="8">
    <source>
        <dbReference type="Pfam" id="PF04547"/>
    </source>
</evidence>
<feature type="transmembrane region" description="Helical" evidence="7">
    <location>
        <begin position="487"/>
        <end position="512"/>
    </location>
</feature>
<evidence type="ECO:0000313" key="11">
    <source>
        <dbReference type="Proteomes" id="UP000243579"/>
    </source>
</evidence>
<feature type="transmembrane region" description="Helical" evidence="7">
    <location>
        <begin position="559"/>
        <end position="581"/>
    </location>
</feature>
<feature type="transmembrane region" description="Helical" evidence="7">
    <location>
        <begin position="1157"/>
        <end position="1178"/>
    </location>
</feature>
<feature type="transmembrane region" description="Helical" evidence="7">
    <location>
        <begin position="1112"/>
        <end position="1137"/>
    </location>
</feature>
<feature type="transmembrane region" description="Helical" evidence="7">
    <location>
        <begin position="350"/>
        <end position="374"/>
    </location>
</feature>
<name>A0A1V9YEU2_ACHHY</name>
<dbReference type="PANTHER" id="PTHR12308">
    <property type="entry name" value="ANOCTAMIN"/>
    <property type="match status" value="1"/>
</dbReference>
<evidence type="ECO:0000256" key="4">
    <source>
        <dbReference type="ARBA" id="ARBA00022989"/>
    </source>
</evidence>
<keyword evidence="6" id="KW-0325">Glycoprotein</keyword>
<feature type="domain" description="Anoctamin transmembrane" evidence="8">
    <location>
        <begin position="229"/>
        <end position="683"/>
    </location>
</feature>
<dbReference type="PANTHER" id="PTHR12308:SF73">
    <property type="entry name" value="ANOCTAMIN"/>
    <property type="match status" value="1"/>
</dbReference>
<dbReference type="GO" id="GO:0005254">
    <property type="term" value="F:chloride channel activity"/>
    <property type="evidence" value="ECO:0007669"/>
    <property type="project" value="TreeGrafter"/>
</dbReference>
<evidence type="ECO:0000256" key="3">
    <source>
        <dbReference type="ARBA" id="ARBA00022692"/>
    </source>
</evidence>
<keyword evidence="3 7" id="KW-0812">Transmembrane</keyword>
<comment type="subcellular location">
    <subcellularLocation>
        <location evidence="1">Cell membrane</location>
        <topology evidence="1">Multi-pass membrane protein</topology>
    </subcellularLocation>
</comment>
<dbReference type="InterPro" id="IPR007632">
    <property type="entry name" value="Anoctamin"/>
</dbReference>
<evidence type="ECO:0000256" key="2">
    <source>
        <dbReference type="ARBA" id="ARBA00022475"/>
    </source>
</evidence>
<dbReference type="Proteomes" id="UP000243579">
    <property type="component" value="Unassembled WGS sequence"/>
</dbReference>
<keyword evidence="4 7" id="KW-1133">Transmembrane helix</keyword>
<evidence type="ECO:0000259" key="9">
    <source>
        <dbReference type="Pfam" id="PF16178"/>
    </source>
</evidence>
<dbReference type="InterPro" id="IPR049452">
    <property type="entry name" value="Anoctamin_TM"/>
</dbReference>